<keyword evidence="2" id="KW-1185">Reference proteome</keyword>
<dbReference type="RefSeq" id="WP_088270115.1">
    <property type="nucleotide sequence ID" value="NZ_BMKI01000004.1"/>
</dbReference>
<accession>A0ABQ1P815</accession>
<dbReference type="EMBL" id="BMKI01000004">
    <property type="protein sequence ID" value="GGC92695.1"/>
    <property type="molecule type" value="Genomic_DNA"/>
</dbReference>
<gene>
    <name evidence="1" type="ORF">GCM10011573_22880</name>
</gene>
<dbReference type="Proteomes" id="UP000630615">
    <property type="component" value="Unassembled WGS sequence"/>
</dbReference>
<sequence length="273" mass="30722">MKKVVIVAAILCGVVLIGCSNGNIDKVLPETGDGNRNEIQKETPISEALNKKGRQIWYLVSANTPGKDSEGTVFVVENGKVSKYGELPLSEVIEMSDKEIIKEAIQVRDEYLYSRNVTLIIDTAQKNIDHYTETLAMKGFSDEDIAMMNERIIEEKARQESAKSVDFDKMLSQIKPQKYKLNLVTDSTGNTTEEQQFIYQVSNIEEDYSISIDKSKLKFEPGGIYAKFQIYDEWFCGLKTTDGDYFVTRDPEKAEELSLILDQPGAKGVTVDE</sequence>
<evidence type="ECO:0008006" key="3">
    <source>
        <dbReference type="Google" id="ProtNLM"/>
    </source>
</evidence>
<comment type="caution">
    <text evidence="1">The sequence shown here is derived from an EMBL/GenBank/DDBJ whole genome shotgun (WGS) entry which is preliminary data.</text>
</comment>
<evidence type="ECO:0000313" key="1">
    <source>
        <dbReference type="EMBL" id="GGC92695.1"/>
    </source>
</evidence>
<evidence type="ECO:0000313" key="2">
    <source>
        <dbReference type="Proteomes" id="UP000630615"/>
    </source>
</evidence>
<organism evidence="1 2">
    <name type="scientific">Enterococcus wangshanyuanii</name>
    <dbReference type="NCBI Taxonomy" id="2005703"/>
    <lineage>
        <taxon>Bacteria</taxon>
        <taxon>Bacillati</taxon>
        <taxon>Bacillota</taxon>
        <taxon>Bacilli</taxon>
        <taxon>Lactobacillales</taxon>
        <taxon>Enterococcaceae</taxon>
        <taxon>Enterococcus</taxon>
    </lineage>
</organism>
<dbReference type="PROSITE" id="PS51257">
    <property type="entry name" value="PROKAR_LIPOPROTEIN"/>
    <property type="match status" value="1"/>
</dbReference>
<name>A0ABQ1P815_9ENTE</name>
<protein>
    <recommendedName>
        <fullName evidence="3">Lipoprotein</fullName>
    </recommendedName>
</protein>
<proteinExistence type="predicted"/>
<reference evidence="2" key="1">
    <citation type="journal article" date="2019" name="Int. J. Syst. Evol. Microbiol.">
        <title>The Global Catalogue of Microorganisms (GCM) 10K type strain sequencing project: providing services to taxonomists for standard genome sequencing and annotation.</title>
        <authorList>
            <consortium name="The Broad Institute Genomics Platform"/>
            <consortium name="The Broad Institute Genome Sequencing Center for Infectious Disease"/>
            <person name="Wu L."/>
            <person name="Ma J."/>
        </authorList>
    </citation>
    <scope>NUCLEOTIDE SEQUENCE [LARGE SCALE GENOMIC DNA]</scope>
    <source>
        <strain evidence="2">CGMCC 1.15942</strain>
    </source>
</reference>